<dbReference type="EMBL" id="CP158689">
    <property type="protein sequence ID" value="XCC45256.1"/>
    <property type="molecule type" value="Genomic_DNA"/>
</dbReference>
<dbReference type="PANTHER" id="PTHR14413">
    <property type="entry name" value="RIBOSOMAL PROTEIN L17"/>
    <property type="match status" value="1"/>
</dbReference>
<dbReference type="Gene3D" id="3.90.1030.10">
    <property type="entry name" value="Ribosomal protein L17"/>
    <property type="match status" value="1"/>
</dbReference>
<dbReference type="GO" id="GO:0006412">
    <property type="term" value="P:translation"/>
    <property type="evidence" value="ECO:0007669"/>
    <property type="project" value="InterPro"/>
</dbReference>
<evidence type="ECO:0000256" key="1">
    <source>
        <dbReference type="ARBA" id="ARBA00008777"/>
    </source>
</evidence>
<evidence type="ECO:0000256" key="2">
    <source>
        <dbReference type="ARBA" id="ARBA00022980"/>
    </source>
</evidence>
<dbReference type="GO" id="GO:0022625">
    <property type="term" value="C:cytosolic large ribosomal subunit"/>
    <property type="evidence" value="ECO:0007669"/>
    <property type="project" value="TreeGrafter"/>
</dbReference>
<sequence>MKHYKKNIKLRRKYSHKKSLLSNLSCQLIQYKLIKTTLIKAKILKKFLEPILTKSKIYSLNNIRYLLKILKNKEIIKILFNEIINKIKNRKGGYLRIIKIGRRYGDNAKLAIITFVDR</sequence>
<dbReference type="InterPro" id="IPR036373">
    <property type="entry name" value="Ribosomal_bL17_sf"/>
</dbReference>
<evidence type="ECO:0000256" key="3">
    <source>
        <dbReference type="ARBA" id="ARBA00023274"/>
    </source>
</evidence>
<dbReference type="Pfam" id="PF01196">
    <property type="entry name" value="Ribosomal_L17"/>
    <property type="match status" value="1"/>
</dbReference>
<evidence type="ECO:0000256" key="5">
    <source>
        <dbReference type="RuleBase" id="RU000660"/>
    </source>
</evidence>
<dbReference type="PROSITE" id="PS01167">
    <property type="entry name" value="RIBOSOMAL_L17"/>
    <property type="match status" value="1"/>
</dbReference>
<accession>A0AAU7ZXG8</accession>
<dbReference type="InterPro" id="IPR047859">
    <property type="entry name" value="Ribosomal_bL17_CS"/>
</dbReference>
<organism evidence="7">
    <name type="scientific">Candidatus Shikimatogenerans sp. Ttur</name>
    <dbReference type="NCBI Taxonomy" id="3158569"/>
    <lineage>
        <taxon>Bacteria</taxon>
        <taxon>Pseudomonadati</taxon>
        <taxon>Bacteroidota</taxon>
        <taxon>Flavobacteriia</taxon>
        <taxon>Flavobacteriales</taxon>
        <taxon>Candidatus Shikimatogenerans</taxon>
    </lineage>
</organism>
<proteinExistence type="inferred from homology"/>
<evidence type="ECO:0000256" key="4">
    <source>
        <dbReference type="ARBA" id="ARBA00035494"/>
    </source>
</evidence>
<evidence type="ECO:0000256" key="6">
    <source>
        <dbReference type="RuleBase" id="RU000661"/>
    </source>
</evidence>
<reference evidence="7" key="1">
    <citation type="submission" date="2024-06" db="EMBL/GenBank/DDBJ databases">
        <title>Diversity, functionality, and evolutionary history of bacterial symbionts in false click beetles (Coleoptera, Throscidae).</title>
        <authorList>
            <person name="Wierz J.C."/>
            <person name="Malm H."/>
            <person name="Kaltenpoth M."/>
            <person name="Engl T."/>
        </authorList>
    </citation>
    <scope>NUCLEOTIDE SEQUENCE</scope>
    <source>
        <strain evidence="7">Ttur</strain>
    </source>
</reference>
<dbReference type="SUPFAM" id="SSF64263">
    <property type="entry name" value="Prokaryotic ribosomal protein L17"/>
    <property type="match status" value="1"/>
</dbReference>
<dbReference type="AlphaFoldDB" id="A0AAU7ZXG8"/>
<protein>
    <recommendedName>
        <fullName evidence="4 6">50S ribosomal protein L17</fullName>
    </recommendedName>
</protein>
<dbReference type="InterPro" id="IPR000456">
    <property type="entry name" value="Ribosomal_bL17"/>
</dbReference>
<keyword evidence="3 5" id="KW-0687">Ribonucleoprotein</keyword>
<dbReference type="NCBIfam" id="TIGR00059">
    <property type="entry name" value="L17"/>
    <property type="match status" value="1"/>
</dbReference>
<keyword evidence="2 5" id="KW-0689">Ribosomal protein</keyword>
<evidence type="ECO:0000313" key="7">
    <source>
        <dbReference type="EMBL" id="XCC45256.1"/>
    </source>
</evidence>
<name>A0AAU7ZXG8_9FLAO</name>
<gene>
    <name evidence="7" type="primary">rplQ</name>
    <name evidence="7" type="ORF">ABUS76_00600</name>
</gene>
<comment type="similarity">
    <text evidence="1 5">Belongs to the bacterial ribosomal protein bL17 family.</text>
</comment>
<dbReference type="PANTHER" id="PTHR14413:SF16">
    <property type="entry name" value="LARGE RIBOSOMAL SUBUNIT PROTEIN BL17M"/>
    <property type="match status" value="1"/>
</dbReference>
<dbReference type="GO" id="GO:0003735">
    <property type="term" value="F:structural constituent of ribosome"/>
    <property type="evidence" value="ECO:0007669"/>
    <property type="project" value="InterPro"/>
</dbReference>